<dbReference type="InterPro" id="IPR015590">
    <property type="entry name" value="Aldehyde_DH_dom"/>
</dbReference>
<evidence type="ECO:0000313" key="9">
    <source>
        <dbReference type="EMBL" id="AED87003.1"/>
    </source>
</evidence>
<evidence type="ECO:0000256" key="2">
    <source>
        <dbReference type="ARBA" id="ARBA00011881"/>
    </source>
</evidence>
<dbReference type="PANTHER" id="PTHR43521">
    <property type="entry name" value="ALPHA-AMINOADIPIC SEMIALDEHYDE DEHYDROGENASE"/>
    <property type="match status" value="1"/>
</dbReference>
<sequence>MVESNNTAQSTGLTFCQYPFLQELGLTETNFGVYRKGEWVGNGDEVLAVNPHDNKPICKIKLGNSQDYEDCIKAMESEKLRWAKTPAPVRGEIVRQIGEAMRKKKEALGMLVSLEMGKIRSEGLGEVQEYIDICDMATGLSRTIEGKVLPSERPGHFMMENWNPLGLVGCITAFNFPVAVSGWNATIAFICGDLMIWKPALTTCLCAIATQIIVNEVLQKFGFNSIQTLCAGDGPNVGALLVKDPRLQLISFTGSTAVGRQVSQEVAKRFGRTILELGGNNAAVIMPDADLELALKACVFAAVGTAGQRCTTLRRIIIHESIHDKFVEAMVSAYKTIKRGDPLHPDTLLGPLHTKHSQKQFLEGIEAIKSQGGKVLVGGNIVPGEGNYVEPTIISINHDAECVKHELFAPVVYVMKFNTLEEAIQYNNEVPQGLSSTLFTRDIQNYFNWVGPAGSDCGIVNCNIGTSGAEIGGAFGGEKETGGGRESGSDSWKQYMRRSTCTVNYTNYLALAQGVQFKL</sequence>
<dbReference type="GO" id="GO:0004029">
    <property type="term" value="F:aldehyde dehydrogenase (NAD+) activity"/>
    <property type="evidence" value="ECO:0007669"/>
    <property type="project" value="UniProtKB-EC"/>
</dbReference>
<dbReference type="InterPro" id="IPR016163">
    <property type="entry name" value="Ald_DH_C"/>
</dbReference>
<evidence type="ECO:0000259" key="8">
    <source>
        <dbReference type="Pfam" id="PF00171"/>
    </source>
</evidence>
<dbReference type="PANTHER" id="PTHR43521:SF1">
    <property type="entry name" value="ALPHA-AMINOADIPIC SEMIALDEHYDE DEHYDROGENASE"/>
    <property type="match status" value="1"/>
</dbReference>
<dbReference type="InterPro" id="IPR016162">
    <property type="entry name" value="Ald_DH_N"/>
</dbReference>
<dbReference type="Gene3D" id="3.40.605.10">
    <property type="entry name" value="Aldehyde Dehydrogenase, Chain A, domain 1"/>
    <property type="match status" value="1"/>
</dbReference>
<proteinExistence type="inferred from homology"/>
<protein>
    <recommendedName>
        <fullName evidence="5">aldehyde dehydrogenase (NAD(+))</fullName>
        <ecNumber evidence="5">1.2.1.3</ecNumber>
    </recommendedName>
</protein>
<dbReference type="Gene3D" id="3.40.309.10">
    <property type="entry name" value="Aldehyde Dehydrogenase, Chain A, domain 2"/>
    <property type="match status" value="1"/>
</dbReference>
<dbReference type="FunFam" id="3.40.309.10:FF:000018">
    <property type="entry name" value="Alpha-aminoadipic semialdehyde dehydrogenase"/>
    <property type="match status" value="1"/>
</dbReference>
<evidence type="ECO:0000256" key="4">
    <source>
        <dbReference type="ARBA" id="ARBA00023027"/>
    </source>
</evidence>
<keyword evidence="3 7" id="KW-0560">Oxidoreductase</keyword>
<comment type="subunit">
    <text evidence="2">Homotetramer.</text>
</comment>
<organism evidence="9">
    <name type="scientific">Sterkiella nova</name>
    <name type="common">Ciliate</name>
    <name type="synonym">Oxytricha nova</name>
    <dbReference type="NCBI Taxonomy" id="200597"/>
    <lineage>
        <taxon>Eukaryota</taxon>
        <taxon>Sar</taxon>
        <taxon>Alveolata</taxon>
        <taxon>Ciliophora</taxon>
        <taxon>Intramacronucleata</taxon>
        <taxon>Spirotrichea</taxon>
        <taxon>Stichotrichia</taxon>
        <taxon>Sporadotrichida</taxon>
        <taxon>Oxytrichidae</taxon>
        <taxon>Stylonychinae</taxon>
        <taxon>Sterkiella</taxon>
    </lineage>
</organism>
<accession>F5AMQ3</accession>
<evidence type="ECO:0000256" key="7">
    <source>
        <dbReference type="RuleBase" id="RU003345"/>
    </source>
</evidence>
<dbReference type="CDD" id="cd07130">
    <property type="entry name" value="ALDH_F7_AASADH"/>
    <property type="match status" value="1"/>
</dbReference>
<dbReference type="InterPro" id="IPR044638">
    <property type="entry name" value="ALDH7A1-like"/>
</dbReference>
<dbReference type="AlphaFoldDB" id="F5AMQ3"/>
<dbReference type="InterPro" id="IPR016161">
    <property type="entry name" value="Ald_DH/histidinol_DH"/>
</dbReference>
<name>F5AMQ3_STENO</name>
<evidence type="ECO:0000256" key="5">
    <source>
        <dbReference type="ARBA" id="ARBA00024226"/>
    </source>
</evidence>
<dbReference type="PROSITE" id="PS00687">
    <property type="entry name" value="ALDEHYDE_DEHYDR_GLU"/>
    <property type="match status" value="1"/>
</dbReference>
<evidence type="ECO:0000256" key="3">
    <source>
        <dbReference type="ARBA" id="ARBA00023002"/>
    </source>
</evidence>
<dbReference type="Pfam" id="PF00171">
    <property type="entry name" value="Aldedh"/>
    <property type="match status" value="1"/>
</dbReference>
<dbReference type="EMBL" id="HQ432947">
    <property type="protein sequence ID" value="AED87003.1"/>
    <property type="molecule type" value="Genomic_DNA"/>
</dbReference>
<evidence type="ECO:0000256" key="6">
    <source>
        <dbReference type="PROSITE-ProRule" id="PRU10007"/>
    </source>
</evidence>
<dbReference type="InterPro" id="IPR029510">
    <property type="entry name" value="Ald_DH_CS_GLU"/>
</dbReference>
<reference evidence="9" key="1">
    <citation type="submission" date="2010-10" db="EMBL/GenBank/DDBJ databases">
        <title>Characterization and taxonomic validity of the ciliate Oxytricha trifallax (Class Spirotrichea) based on multiple conserved gene sequences.</title>
        <authorList>
            <person name="Stephen Z.D."/>
            <person name="Hammersmith R.L."/>
            <person name="Higgins B.P."/>
            <person name="Swart E.C."/>
            <person name="Doak T.G."/>
            <person name="Herrick G."/>
            <person name="Landweber L.F."/>
        </authorList>
    </citation>
    <scope>NUCLEOTIDE SEQUENCE</scope>
</reference>
<feature type="active site" evidence="6">
    <location>
        <position position="276"/>
    </location>
</feature>
<evidence type="ECO:0000256" key="1">
    <source>
        <dbReference type="ARBA" id="ARBA00009986"/>
    </source>
</evidence>
<keyword evidence="4" id="KW-0520">NAD</keyword>
<dbReference type="SUPFAM" id="SSF53720">
    <property type="entry name" value="ALDH-like"/>
    <property type="match status" value="1"/>
</dbReference>
<feature type="domain" description="Aldehyde dehydrogenase" evidence="8">
    <location>
        <begin position="44"/>
        <end position="499"/>
    </location>
</feature>
<comment type="similarity">
    <text evidence="1 7">Belongs to the aldehyde dehydrogenase family.</text>
</comment>
<dbReference type="EC" id="1.2.1.3" evidence="5"/>